<name>A0A150MFQ4_GEOSE</name>
<accession>A0A150MFQ4</accession>
<organism evidence="1 2">
    <name type="scientific">Geobacillus stearothermophilus</name>
    <name type="common">Bacillus stearothermophilus</name>
    <dbReference type="NCBI Taxonomy" id="1422"/>
    <lineage>
        <taxon>Bacteria</taxon>
        <taxon>Bacillati</taxon>
        <taxon>Bacillota</taxon>
        <taxon>Bacilli</taxon>
        <taxon>Bacillales</taxon>
        <taxon>Anoxybacillaceae</taxon>
        <taxon>Geobacillus</taxon>
    </lineage>
</organism>
<protein>
    <submittedName>
        <fullName evidence="1">Uncharacterized protein</fullName>
    </submittedName>
</protein>
<evidence type="ECO:0000313" key="2">
    <source>
        <dbReference type="Proteomes" id="UP000075424"/>
    </source>
</evidence>
<sequence>MLVKWKRNESLADDQATSTYISLMRRGGIVPALLKKNAAPSMRGAALTRLPN</sequence>
<dbReference type="Proteomes" id="UP000075424">
    <property type="component" value="Unassembled WGS sequence"/>
</dbReference>
<reference evidence="1 2" key="1">
    <citation type="submission" date="2016-01" db="EMBL/GenBank/DDBJ databases">
        <title>Draft Genome Sequences of Seven Thermophilic Sporeformers Isolated from Foods.</title>
        <authorList>
            <person name="Berendsen E.M."/>
            <person name="Wells-Bennik M.H."/>
            <person name="Krawcyk A.O."/>
            <person name="De Jong A."/>
            <person name="Holsappel S."/>
            <person name="Eijlander R.T."/>
            <person name="Kuipers O.P."/>
        </authorList>
    </citation>
    <scope>NUCLEOTIDE SEQUENCE [LARGE SCALE GENOMIC DNA]</scope>
    <source>
        <strain evidence="1 2">B4109</strain>
    </source>
</reference>
<dbReference type="AlphaFoldDB" id="A0A150MFQ4"/>
<comment type="caution">
    <text evidence="1">The sequence shown here is derived from an EMBL/GenBank/DDBJ whole genome shotgun (WGS) entry which is preliminary data.</text>
</comment>
<proteinExistence type="predicted"/>
<dbReference type="PATRIC" id="fig|1422.18.peg.824"/>
<evidence type="ECO:0000313" key="1">
    <source>
        <dbReference type="EMBL" id="KYD23321.1"/>
    </source>
</evidence>
<gene>
    <name evidence="1" type="ORF">B4109_2289</name>
</gene>
<dbReference type="EMBL" id="LQYV01000112">
    <property type="protein sequence ID" value="KYD23321.1"/>
    <property type="molecule type" value="Genomic_DNA"/>
</dbReference>